<evidence type="ECO:0000313" key="3">
    <source>
        <dbReference type="Proteomes" id="UP000011758"/>
    </source>
</evidence>
<dbReference type="RefSeq" id="WP_004801169.1">
    <property type="nucleotide sequence ID" value="NZ_KB446646.1"/>
</dbReference>
<dbReference type="OrthoDB" id="9793389at2"/>
<sequence length="87" mass="10008">MEFIIERERIYKMDDQGHLLAEITFPEVREGVFNIDHTFVDESLRGQGVAGQLMEAAVSQIHSLNGQIEATCSYALKWLDKHQMKWG</sequence>
<dbReference type="EMBL" id="AGEJ01000002">
    <property type="protein sequence ID" value="EMD17567.1"/>
    <property type="molecule type" value="Genomic_DNA"/>
</dbReference>
<dbReference type="eggNOG" id="COG2388">
    <property type="taxonomic scope" value="Bacteria"/>
</dbReference>
<comment type="caution">
    <text evidence="2">The sequence shown here is derived from an EMBL/GenBank/DDBJ whole genome shotgun (WGS) entry which is preliminary data.</text>
</comment>
<dbReference type="SUPFAM" id="SSF55729">
    <property type="entry name" value="Acyl-CoA N-acyltransferases (Nat)"/>
    <property type="match status" value="1"/>
</dbReference>
<dbReference type="InterPro" id="IPR045057">
    <property type="entry name" value="Gcn5-rel_NAT"/>
</dbReference>
<proteinExistence type="predicted"/>
<dbReference type="InterPro" id="IPR031165">
    <property type="entry name" value="GNAT_YJDJ"/>
</dbReference>
<name>M2PB33_9FIRM</name>
<keyword evidence="3" id="KW-1185">Reference proteome</keyword>
<evidence type="ECO:0000313" key="2">
    <source>
        <dbReference type="EMBL" id="EMD17567.1"/>
    </source>
</evidence>
<dbReference type="BioCyc" id="ECAT999415-HMP:GTTI-167-MONOMER"/>
<accession>M2PB33</accession>
<evidence type="ECO:0000259" key="1">
    <source>
        <dbReference type="PROSITE" id="PS51729"/>
    </source>
</evidence>
<dbReference type="Proteomes" id="UP000011758">
    <property type="component" value="Unassembled WGS sequence"/>
</dbReference>
<dbReference type="STRING" id="999415.HMPREF9943_00158"/>
<dbReference type="CDD" id="cd04301">
    <property type="entry name" value="NAT_SF"/>
    <property type="match status" value="1"/>
</dbReference>
<feature type="domain" description="N-acetyltransferase" evidence="1">
    <location>
        <begin position="3"/>
        <end position="87"/>
    </location>
</feature>
<dbReference type="PATRIC" id="fig|999415.3.peg.158"/>
<dbReference type="InterPro" id="IPR016181">
    <property type="entry name" value="Acyl_CoA_acyltransferase"/>
</dbReference>
<organism evidence="2 3">
    <name type="scientific">Eggerthia catenaformis OT 569 = DSM 20559</name>
    <dbReference type="NCBI Taxonomy" id="999415"/>
    <lineage>
        <taxon>Bacteria</taxon>
        <taxon>Bacillati</taxon>
        <taxon>Bacillota</taxon>
        <taxon>Erysipelotrichia</taxon>
        <taxon>Erysipelotrichales</taxon>
        <taxon>Coprobacillaceae</taxon>
        <taxon>Eggerthia</taxon>
    </lineage>
</organism>
<dbReference type="Pfam" id="PF14542">
    <property type="entry name" value="Acetyltransf_CG"/>
    <property type="match status" value="1"/>
</dbReference>
<dbReference type="AlphaFoldDB" id="M2PB33"/>
<reference evidence="2 3" key="1">
    <citation type="submission" date="2013-02" db="EMBL/GenBank/DDBJ databases">
        <title>The Genome Sequence of Lactobacillus catenaformis F0143.</title>
        <authorList>
            <consortium name="The Broad Institute Genome Sequencing Platform"/>
            <person name="Earl A."/>
            <person name="Ward D."/>
            <person name="Feldgarden M."/>
            <person name="Gevers D."/>
            <person name="Izard J."/>
            <person name="Blanton J.M."/>
            <person name="Mathney J."/>
            <person name="Dewhirst F.E."/>
            <person name="Young S.K."/>
            <person name="Zeng Q."/>
            <person name="Gargeya S."/>
            <person name="Fitzgerald M."/>
            <person name="Haas B."/>
            <person name="Abouelleil A."/>
            <person name="Alvarado L."/>
            <person name="Arachchi H.M."/>
            <person name="Berlin A."/>
            <person name="Chapman S.B."/>
            <person name="Gearin G."/>
            <person name="Goldberg J."/>
            <person name="Griggs A."/>
            <person name="Gujja S."/>
            <person name="Hansen M."/>
            <person name="Heiman D."/>
            <person name="Howarth C."/>
            <person name="Larimer J."/>
            <person name="Lui A."/>
            <person name="MacDonald P.J.P."/>
            <person name="McCowen C."/>
            <person name="Montmayeur A."/>
            <person name="Murphy C."/>
            <person name="Neiman D."/>
            <person name="Pearson M."/>
            <person name="Priest M."/>
            <person name="Roberts A."/>
            <person name="Saif S."/>
            <person name="Shea T."/>
            <person name="Sisk P."/>
            <person name="Stolte C."/>
            <person name="Sykes S."/>
            <person name="Wortman J."/>
            <person name="Nusbaum C."/>
            <person name="Birren B."/>
        </authorList>
    </citation>
    <scope>NUCLEOTIDE SEQUENCE [LARGE SCALE GENOMIC DNA]</scope>
    <source>
        <strain evidence="2 3">OT 569</strain>
    </source>
</reference>
<dbReference type="PANTHER" id="PTHR31435">
    <property type="entry name" value="PROTEIN NATD1"/>
    <property type="match status" value="1"/>
</dbReference>
<protein>
    <recommendedName>
        <fullName evidence="1">N-acetyltransferase domain-containing protein</fullName>
    </recommendedName>
</protein>
<dbReference type="Gene3D" id="3.40.630.30">
    <property type="match status" value="1"/>
</dbReference>
<gene>
    <name evidence="2" type="ORF">HMPREF9943_00158</name>
</gene>
<dbReference type="PROSITE" id="PS51729">
    <property type="entry name" value="GNAT_YJDJ"/>
    <property type="match status" value="1"/>
</dbReference>
<dbReference type="PANTHER" id="PTHR31435:SF10">
    <property type="entry name" value="BSR4717 PROTEIN"/>
    <property type="match status" value="1"/>
</dbReference>